<dbReference type="EMBL" id="ABVQ01000036">
    <property type="protein sequence ID" value="EEC57654.1"/>
    <property type="molecule type" value="Genomic_DNA"/>
</dbReference>
<reference evidence="1 2" key="2">
    <citation type="submission" date="2008-11" db="EMBL/GenBank/DDBJ databases">
        <authorList>
            <person name="Fulton L."/>
            <person name="Clifton S."/>
            <person name="Fulton B."/>
            <person name="Xu J."/>
            <person name="Minx P."/>
            <person name="Pepin K.H."/>
            <person name="Johnson M."/>
            <person name="Bhonagiri V."/>
            <person name="Nash W.E."/>
            <person name="Mardis E.R."/>
            <person name="Wilson R.K."/>
        </authorList>
    </citation>
    <scope>NUCLEOTIDE SEQUENCE [LARGE SCALE GENOMIC DNA]</scope>
    <source>
        <strain evidence="1 2">ATCC 43243</strain>
    </source>
</reference>
<accession>B7ASV8</accession>
<sequence>MNTSFTIMLLLLNCRILHPIFRKSHHPYIHTIYSMYANVNKKISLH</sequence>
<gene>
    <name evidence="1" type="ORF">BACPEC_02166</name>
</gene>
<organism evidence="1 2">
    <name type="scientific">[Bacteroides] pectinophilus ATCC 43243</name>
    <dbReference type="NCBI Taxonomy" id="483218"/>
    <lineage>
        <taxon>Bacteria</taxon>
        <taxon>Bacillati</taxon>
        <taxon>Bacillota</taxon>
        <taxon>Clostridia</taxon>
        <taxon>Eubacteriales</taxon>
    </lineage>
</organism>
<keyword evidence="2" id="KW-1185">Reference proteome</keyword>
<dbReference type="Proteomes" id="UP000003136">
    <property type="component" value="Unassembled WGS sequence"/>
</dbReference>
<comment type="caution">
    <text evidence="1">The sequence shown here is derived from an EMBL/GenBank/DDBJ whole genome shotgun (WGS) entry which is preliminary data.</text>
</comment>
<evidence type="ECO:0000313" key="2">
    <source>
        <dbReference type="Proteomes" id="UP000003136"/>
    </source>
</evidence>
<dbReference type="HOGENOM" id="CLU_3180309_0_0_9"/>
<protein>
    <submittedName>
        <fullName evidence="1">Uncharacterized protein</fullName>
    </submittedName>
</protein>
<dbReference type="AlphaFoldDB" id="B7ASV8"/>
<evidence type="ECO:0000313" key="1">
    <source>
        <dbReference type="EMBL" id="EEC57654.1"/>
    </source>
</evidence>
<dbReference type="STRING" id="483218.BACPEC_02166"/>
<reference evidence="1 2" key="1">
    <citation type="submission" date="2008-11" db="EMBL/GenBank/DDBJ databases">
        <title>Draft genome sequence of Bacteroides pectinophilus (ATCC 43243).</title>
        <authorList>
            <person name="Sudarsanam P."/>
            <person name="Ley R."/>
            <person name="Guruge J."/>
            <person name="Turnbaugh P.J."/>
            <person name="Mahowald M."/>
            <person name="Liep D."/>
            <person name="Gordon J."/>
        </authorList>
    </citation>
    <scope>NUCLEOTIDE SEQUENCE [LARGE SCALE GENOMIC DNA]</scope>
    <source>
        <strain evidence="1 2">ATCC 43243</strain>
    </source>
</reference>
<name>B7ASV8_9FIRM</name>
<proteinExistence type="predicted"/>